<feature type="region of interest" description="Disordered" evidence="1">
    <location>
        <begin position="794"/>
        <end position="813"/>
    </location>
</feature>
<dbReference type="InParanoid" id="A0A5J5EUQ9"/>
<dbReference type="AlphaFoldDB" id="A0A5J5EUQ9"/>
<feature type="region of interest" description="Disordered" evidence="1">
    <location>
        <begin position="899"/>
        <end position="925"/>
    </location>
</feature>
<gene>
    <name evidence="2" type="ORF">FN846DRAFT_1022356</name>
</gene>
<dbReference type="EMBL" id="VXIS01000122">
    <property type="protein sequence ID" value="KAA8903101.1"/>
    <property type="molecule type" value="Genomic_DNA"/>
</dbReference>
<proteinExistence type="predicted"/>
<comment type="caution">
    <text evidence="2">The sequence shown here is derived from an EMBL/GenBank/DDBJ whole genome shotgun (WGS) entry which is preliminary data.</text>
</comment>
<feature type="region of interest" description="Disordered" evidence="1">
    <location>
        <begin position="445"/>
        <end position="483"/>
    </location>
</feature>
<protein>
    <submittedName>
        <fullName evidence="2">Uncharacterized protein</fullName>
    </submittedName>
</protein>
<feature type="compositionally biased region" description="Basic and acidic residues" evidence="1">
    <location>
        <begin position="903"/>
        <end position="915"/>
    </location>
</feature>
<name>A0A5J5EUQ9_9PEZI</name>
<feature type="compositionally biased region" description="Polar residues" evidence="1">
    <location>
        <begin position="469"/>
        <end position="483"/>
    </location>
</feature>
<evidence type="ECO:0000313" key="2">
    <source>
        <dbReference type="EMBL" id="KAA8903101.1"/>
    </source>
</evidence>
<accession>A0A5J5EUQ9</accession>
<evidence type="ECO:0000256" key="1">
    <source>
        <dbReference type="SAM" id="MobiDB-lite"/>
    </source>
</evidence>
<organism evidence="2 3">
    <name type="scientific">Sphaerosporella brunnea</name>
    <dbReference type="NCBI Taxonomy" id="1250544"/>
    <lineage>
        <taxon>Eukaryota</taxon>
        <taxon>Fungi</taxon>
        <taxon>Dikarya</taxon>
        <taxon>Ascomycota</taxon>
        <taxon>Pezizomycotina</taxon>
        <taxon>Pezizomycetes</taxon>
        <taxon>Pezizales</taxon>
        <taxon>Pyronemataceae</taxon>
        <taxon>Sphaerosporella</taxon>
    </lineage>
</organism>
<keyword evidence="3" id="KW-1185">Reference proteome</keyword>
<dbReference type="Proteomes" id="UP000326924">
    <property type="component" value="Unassembled WGS sequence"/>
</dbReference>
<evidence type="ECO:0000313" key="3">
    <source>
        <dbReference type="Proteomes" id="UP000326924"/>
    </source>
</evidence>
<sequence length="994" mass="109995">MSLMKEQPPGLSQIVIDNNGEGLIYLSDRVYKVSISKVSEASPILRDLFSGQTAIQLAPPDDPVAVERLLRIFHEHSVKFSDTTPLLIARLALLCLKWKCIGNPLGYYPEAWIALLEKNLNLQDGYEPWVLWLAIAKAFGRKDITLSILNKHALSIWKCLGHDELESLRSFVPFEIGETFQITRESALDFICTSARMLLETTKAFDLCKAFDKCAEKRQECSSILLGSLLHTLKRPVNPVFSYMPLMELLGKEQLGKGVIGLQEHPKCTAEIRETHHKFLQKIFRTLETFDTKIKDLIDSQQTQATKFQIPILPRGSNENSISPSSGRNFVEPVTAPQIFSKDHDLWPFDHQAQPSAAWSMSQKDLGLDIDHFRLIFGVPERLSPEVASKAPNIHTVLAERPSQVSIFLPKDSPLTLETLHGTVEAKHLEQDPAASMLGCAAVTPHRSDTQCSPPPVDLSHCDARSPSEKVNPQRTDSPEPSQASEVMFAAPDGTNITGPTVVPIEEQAKFEETFPSTKIGPIERVTGNNAIERDLPVLPTTSIVSIKATSIQEVPTTILEFSMEEDLRQLAIAEPVVEASEKSLAANESSLIASNANGEEFVEASSFQPTSPVEEASLGATITSVALTADELELLHASENAHGIEKNTPASETTEVVTIDETIPTDEIVPTDETTDETSSDEQSRCCSITIDETSFREPLSFSGSFAQTSSPTEEEFNFPMVYCDISQSDSSQQQGSRHRPPVIYWQPVHPYFSEHLYQSNYRLAATIGYQAISDFEEPVTSDMAPVPANFPQAEHPTSSEVFPEDPETSGVQQVPRQSAQDTADEWCPAGSLKEHEHFSNFAAATARNSPSETQMVSTVEPQPIIELAATEQTEVLAEVMRSVEAILEQKENSEVKAPINEFDKAPDASEDRQSVSPPPTRCSTMSTFHVPSWSPAMRMAMATALKDPAKKQLLKYLKTKYCSISSSVLLDTAFRLNWDRDAVEVLLNQWHD</sequence>
<reference evidence="2 3" key="1">
    <citation type="submission" date="2019-09" db="EMBL/GenBank/DDBJ databases">
        <title>Draft genome of the ectomycorrhizal ascomycete Sphaerosporella brunnea.</title>
        <authorList>
            <consortium name="DOE Joint Genome Institute"/>
            <person name="Benucci G.M."/>
            <person name="Marozzi G."/>
            <person name="Antonielli L."/>
            <person name="Sanchez S."/>
            <person name="Marco P."/>
            <person name="Wang X."/>
            <person name="Falini L.B."/>
            <person name="Barry K."/>
            <person name="Haridas S."/>
            <person name="Lipzen A."/>
            <person name="Labutti K."/>
            <person name="Grigoriev I.V."/>
            <person name="Murat C."/>
            <person name="Martin F."/>
            <person name="Albertini E."/>
            <person name="Donnini D."/>
            <person name="Bonito G."/>
        </authorList>
    </citation>
    <scope>NUCLEOTIDE SEQUENCE [LARGE SCALE GENOMIC DNA]</scope>
    <source>
        <strain evidence="2 3">Sb_GMNB300</strain>
    </source>
</reference>